<dbReference type="InterPro" id="IPR041698">
    <property type="entry name" value="Methyltransf_25"/>
</dbReference>
<dbReference type="GO" id="GO:0016740">
    <property type="term" value="F:transferase activity"/>
    <property type="evidence" value="ECO:0007669"/>
    <property type="project" value="UniProtKB-KW"/>
</dbReference>
<proteinExistence type="predicted"/>
<dbReference type="Gene3D" id="3.40.50.150">
    <property type="entry name" value="Vaccinia Virus protein VP39"/>
    <property type="match status" value="1"/>
</dbReference>
<name>A0A3B0VHQ6_9ZZZZ</name>
<evidence type="ECO:0000259" key="1">
    <source>
        <dbReference type="Pfam" id="PF13649"/>
    </source>
</evidence>
<organism evidence="2">
    <name type="scientific">hydrothermal vent metagenome</name>
    <dbReference type="NCBI Taxonomy" id="652676"/>
    <lineage>
        <taxon>unclassified sequences</taxon>
        <taxon>metagenomes</taxon>
        <taxon>ecological metagenomes</taxon>
    </lineage>
</organism>
<dbReference type="Pfam" id="PF13649">
    <property type="entry name" value="Methyltransf_25"/>
    <property type="match status" value="1"/>
</dbReference>
<sequence>MGMEWVQSFYEKQAKWSGIYWGDVLDIHREKVLMVQDFIGNNGEQVLELGAGGGQHAIALAELGYKVRAAEIVPELAQHIRDLARQRRDVEVKVIEGDFYQVEIPYQFDAVCYWDGFGVGTDDDQRQLLKKIAKWLKKGGYAFVDVYTPWHAAKSSGYRTRVGKALRQYEFDAEQCRWLDHWWLEGEGKQKIMQSLRCYSPADLRLLLEGNGLEVVKTISGGMMDYEQGRFLSKASLHEAMWYLAVLKHRT</sequence>
<keyword evidence="2" id="KW-0808">Transferase</keyword>
<evidence type="ECO:0000313" key="2">
    <source>
        <dbReference type="EMBL" id="VAW36329.1"/>
    </source>
</evidence>
<protein>
    <submittedName>
        <fullName evidence="2">N-methyl-transferase-related protein</fullName>
    </submittedName>
</protein>
<dbReference type="SUPFAM" id="SSF53335">
    <property type="entry name" value="S-adenosyl-L-methionine-dependent methyltransferases"/>
    <property type="match status" value="1"/>
</dbReference>
<dbReference type="EMBL" id="UOEU01000621">
    <property type="protein sequence ID" value="VAW36329.1"/>
    <property type="molecule type" value="Genomic_DNA"/>
</dbReference>
<feature type="domain" description="Methyltransferase" evidence="1">
    <location>
        <begin position="46"/>
        <end position="140"/>
    </location>
</feature>
<accession>A0A3B0VHQ6</accession>
<dbReference type="CDD" id="cd02440">
    <property type="entry name" value="AdoMet_MTases"/>
    <property type="match status" value="1"/>
</dbReference>
<reference evidence="2" key="1">
    <citation type="submission" date="2018-06" db="EMBL/GenBank/DDBJ databases">
        <authorList>
            <person name="Zhirakovskaya E."/>
        </authorList>
    </citation>
    <scope>NUCLEOTIDE SEQUENCE</scope>
</reference>
<gene>
    <name evidence="2" type="ORF">MNBD_CHLOROFLEXI01-3478</name>
</gene>
<dbReference type="Gene3D" id="2.20.25.110">
    <property type="entry name" value="S-adenosyl-L-methionine-dependent methyltransferases"/>
    <property type="match status" value="1"/>
</dbReference>
<dbReference type="AlphaFoldDB" id="A0A3B0VHQ6"/>
<dbReference type="InterPro" id="IPR029063">
    <property type="entry name" value="SAM-dependent_MTases_sf"/>
</dbReference>